<evidence type="ECO:0000313" key="1">
    <source>
        <dbReference type="EMBL" id="RRK33491.1"/>
    </source>
</evidence>
<dbReference type="AlphaFoldDB" id="A0A3R8KWR7"/>
<comment type="caution">
    <text evidence="1">The sequence shown here is derived from an EMBL/GenBank/DDBJ whole genome shotgun (WGS) entry which is preliminary data.</text>
</comment>
<sequence>MKLALNPELNRRLREKINEWDNFTCEKTSNFKSPEKRGKCIKTQAYNCICACLDRIDELVEHCNALELKSLFGLYDIFNYGQTLIDCISMISKIYNVPYEAENDISCFNQKGNDGSGNDEKYFKYLRSLCSVHPVETSQHKIYQGDEPEWCPYISGSGVVMRMLENINPELKNADYYAVVYRNDMEFNKYVPIRVSQIIQYLSKRYEHIEKIVQAIDRYNDAKIADLIEKHIPLPEESDTYISYLLGLKEAFAERCGDKECYQIKEWIGIMKAHFADEKMQSKLQEFQETMKEGIKEIHHKLQNMDIHDCFNENPVRYRTNFIPNGYALEKLHYLEDIFMGMPDEEAYKLIEKGGEPFINDRLNSMLSIISKAQASDLSEEEMMDVAREINYRFKVTNSEWARVLLKIIEPYFANTVEFDYLLDDWYLYLQIKIAFWRMSKKR</sequence>
<keyword evidence="2" id="KW-1185">Reference proteome</keyword>
<name>A0A3R8KWR7_9FIRM</name>
<protein>
    <submittedName>
        <fullName evidence="1">Uncharacterized protein</fullName>
    </submittedName>
</protein>
<accession>A0A3R8KWR7</accession>
<dbReference type="RefSeq" id="WP_125128746.1">
    <property type="nucleotide sequence ID" value="NZ_RHJS01000002.1"/>
</dbReference>
<evidence type="ECO:0000313" key="2">
    <source>
        <dbReference type="Proteomes" id="UP000274920"/>
    </source>
</evidence>
<gene>
    <name evidence="1" type="ORF">EBB54_20680</name>
</gene>
<dbReference type="Proteomes" id="UP000274920">
    <property type="component" value="Unassembled WGS sequence"/>
</dbReference>
<reference evidence="1" key="1">
    <citation type="submission" date="2018-10" db="EMBL/GenBank/DDBJ databases">
        <title>Schaedlerella arabinophila gen. nov. sp. nov., isolated from the mouse intestinal tract and comparative analysis with the genome of the closely related altered Schaedler flora strain ASF502.</title>
        <authorList>
            <person name="Miyake S."/>
            <person name="Soh M."/>
            <person name="Seedorf H."/>
        </authorList>
    </citation>
    <scope>NUCLEOTIDE SEQUENCE [LARGE SCALE GENOMIC DNA]</scope>
    <source>
        <strain evidence="1">DSM 106076</strain>
    </source>
</reference>
<proteinExistence type="predicted"/>
<dbReference type="EMBL" id="RHJS01000002">
    <property type="protein sequence ID" value="RRK33491.1"/>
    <property type="molecule type" value="Genomic_DNA"/>
</dbReference>
<organism evidence="1 2">
    <name type="scientific">Schaedlerella arabinosiphila</name>
    <dbReference type="NCBI Taxonomy" id="2044587"/>
    <lineage>
        <taxon>Bacteria</taxon>
        <taxon>Bacillati</taxon>
        <taxon>Bacillota</taxon>
        <taxon>Clostridia</taxon>
        <taxon>Lachnospirales</taxon>
        <taxon>Lachnospiraceae</taxon>
        <taxon>Schaedlerella</taxon>
    </lineage>
</organism>